<dbReference type="InterPro" id="IPR014980">
    <property type="entry name" value="DOPA_dioxygen"/>
</dbReference>
<dbReference type="PANTHER" id="PTHR36423">
    <property type="entry name" value="AFR070WP"/>
    <property type="match status" value="1"/>
</dbReference>
<accession>A0A1I3YBQ4</accession>
<dbReference type="STRING" id="1123062.SAMN02745775_1011113"/>
<keyword evidence="2" id="KW-1185">Reference proteome</keyword>
<dbReference type="SUPFAM" id="SSF143410">
    <property type="entry name" value="DOPA-like"/>
    <property type="match status" value="1"/>
</dbReference>
<dbReference type="PANTHER" id="PTHR36423:SF2">
    <property type="entry name" value="AFR070WP"/>
    <property type="match status" value="1"/>
</dbReference>
<name>A0A1I3YBQ4_9PROT</name>
<dbReference type="GO" id="GO:0051213">
    <property type="term" value="F:dioxygenase activity"/>
    <property type="evidence" value="ECO:0007669"/>
    <property type="project" value="UniProtKB-KW"/>
</dbReference>
<dbReference type="Proteomes" id="UP000199473">
    <property type="component" value="Unassembled WGS sequence"/>
</dbReference>
<evidence type="ECO:0000313" key="2">
    <source>
        <dbReference type="Proteomes" id="UP000199473"/>
    </source>
</evidence>
<dbReference type="PIRSF" id="PIRSF028139">
    <property type="entry name" value="DOPA-diox_rel_Mll2280"/>
    <property type="match status" value="1"/>
</dbReference>
<sequence length="113" mass="12471">MTDGITGWHAHVYYDPDQTRAVAARLREAIGERFPGAVLGRWHDRPVGPHPTSMYQVAFGVDLFPALAPFIALNREGLTVLLHPETGRQRADHTAHALWMGAVLPLDVSVLPE</sequence>
<dbReference type="AlphaFoldDB" id="A0A1I3YBQ4"/>
<organism evidence="1 2">
    <name type="scientific">Falsiroseomonas stagni DSM 19981</name>
    <dbReference type="NCBI Taxonomy" id="1123062"/>
    <lineage>
        <taxon>Bacteria</taxon>
        <taxon>Pseudomonadati</taxon>
        <taxon>Pseudomonadota</taxon>
        <taxon>Alphaproteobacteria</taxon>
        <taxon>Acetobacterales</taxon>
        <taxon>Roseomonadaceae</taxon>
        <taxon>Falsiroseomonas</taxon>
    </lineage>
</organism>
<evidence type="ECO:0000313" key="1">
    <source>
        <dbReference type="EMBL" id="SFK28809.1"/>
    </source>
</evidence>
<protein>
    <submittedName>
        <fullName evidence="1">DOPA 4,5-dioxygenase</fullName>
    </submittedName>
</protein>
<dbReference type="InterPro" id="IPR023389">
    <property type="entry name" value="DOPA-like_sf"/>
</dbReference>
<dbReference type="Gene3D" id="3.30.70.1240">
    <property type="entry name" value="DOPA-like domains"/>
    <property type="match status" value="1"/>
</dbReference>
<dbReference type="Pfam" id="PF08883">
    <property type="entry name" value="DOPA_dioxygen"/>
    <property type="match status" value="1"/>
</dbReference>
<proteinExistence type="predicted"/>
<keyword evidence="1" id="KW-0223">Dioxygenase</keyword>
<gene>
    <name evidence="1" type="ORF">SAMN02745775_1011113</name>
</gene>
<dbReference type="OrthoDB" id="572228at2"/>
<keyword evidence="1" id="KW-0560">Oxidoreductase</keyword>
<reference evidence="1 2" key="1">
    <citation type="submission" date="2016-10" db="EMBL/GenBank/DDBJ databases">
        <authorList>
            <person name="de Groot N.N."/>
        </authorList>
    </citation>
    <scope>NUCLEOTIDE SEQUENCE [LARGE SCALE GENOMIC DNA]</scope>
    <source>
        <strain evidence="1 2">DSM 19981</strain>
    </source>
</reference>
<dbReference type="EMBL" id="FOSQ01000001">
    <property type="protein sequence ID" value="SFK28809.1"/>
    <property type="molecule type" value="Genomic_DNA"/>
</dbReference>